<dbReference type="PROSITE" id="PS50885">
    <property type="entry name" value="HAMP"/>
    <property type="match status" value="1"/>
</dbReference>
<dbReference type="Proteomes" id="UP000325116">
    <property type="component" value="Unassembled WGS sequence"/>
</dbReference>
<dbReference type="Gene3D" id="1.20.120.50">
    <property type="entry name" value="Hemerythrin-like"/>
    <property type="match status" value="1"/>
</dbReference>
<keyword evidence="6" id="KW-0807">Transducer</keyword>
<dbReference type="InterPro" id="IPR012827">
    <property type="entry name" value="Hemerythrin_metal-bd"/>
</dbReference>
<evidence type="ECO:0000256" key="3">
    <source>
        <dbReference type="ARBA" id="ARBA00022723"/>
    </source>
</evidence>
<protein>
    <submittedName>
        <fullName evidence="10">HAMP domain-containing protein</fullName>
    </submittedName>
</protein>
<dbReference type="PANTHER" id="PTHR43531">
    <property type="entry name" value="PROTEIN ICFG"/>
    <property type="match status" value="1"/>
</dbReference>
<dbReference type="InterPro" id="IPR004089">
    <property type="entry name" value="MCPsignal_dom"/>
</dbReference>
<dbReference type="PANTHER" id="PTHR43531:SF11">
    <property type="entry name" value="METHYL-ACCEPTING CHEMOTAXIS PROTEIN 3"/>
    <property type="match status" value="1"/>
</dbReference>
<dbReference type="EMBL" id="SAXT01000003">
    <property type="protein sequence ID" value="TXJ12766.1"/>
    <property type="molecule type" value="Genomic_DNA"/>
</dbReference>
<dbReference type="Gene3D" id="1.10.287.950">
    <property type="entry name" value="Methyl-accepting chemotaxis protein"/>
    <property type="match status" value="1"/>
</dbReference>
<evidence type="ECO:0000313" key="10">
    <source>
        <dbReference type="EMBL" id="TXJ12766.1"/>
    </source>
</evidence>
<keyword evidence="4" id="KW-0408">Iron</keyword>
<comment type="similarity">
    <text evidence="1">Belongs to the hemerythrin family.</text>
</comment>
<dbReference type="SMART" id="SM00283">
    <property type="entry name" value="MA"/>
    <property type="match status" value="1"/>
</dbReference>
<evidence type="ECO:0000313" key="11">
    <source>
        <dbReference type="Proteomes" id="UP000325116"/>
    </source>
</evidence>
<dbReference type="InterPro" id="IPR035938">
    <property type="entry name" value="Hemerythrin-like_sf"/>
</dbReference>
<dbReference type="InterPro" id="IPR051310">
    <property type="entry name" value="MCP_chemotaxis"/>
</dbReference>
<sequence length="533" mass="60741">MRKLIYKIPIMFAIAIIIATSSSIMLSNAFYIKTFNTTLNEYKMQLNNENVSDNELEDKVYIPLKRMILFSIIVGLIIVISLTIMAIIFTKRLTSYLNEALRVSHLLSEGDISFKISEKFLNRKDEIGDIIRSLNNVVDVLKGIIKTANLNIDLTKRTAYSLTYSNKDLLQRTTEQTLQLEKTAEATEEISGTIKKSAENAGLINQMMKEAKESVDRAGNIISETVNNTEEAFEYSEKISGLVKFIEDIAFQTNLLALNASVEAARAGEHGKGFAVVASEVRNLAQTTQSSVHDITSFISGSNERVKKATESANFSRELFADIENKISETTKLISDMHDITKEQMIGIGNINKAMTDIDLRNQENDSLVGSMGESSKELESQMEELFKAMSFFQIGARKIEWLDKYNTLNKTIDSQHIKIIEYANKVHNALYSGNKKEVDEAFKGAIEYTKFHFSEEQKIQVQHKDRYHKVKEHFGEHRMFENKIDEQYKKFQNSLDWRKVAEDFSHLLEKLLIEHIGVWDKEFVKTAGIQNS</sequence>
<dbReference type="RefSeq" id="WP_147757992.1">
    <property type="nucleotide sequence ID" value="NZ_SAXT01000003.1"/>
</dbReference>
<feature type="transmembrane region" description="Helical" evidence="7">
    <location>
        <begin position="12"/>
        <end position="32"/>
    </location>
</feature>
<accession>A0A5C8CIJ9</accession>
<feature type="domain" description="HAMP" evidence="9">
    <location>
        <begin position="91"/>
        <end position="146"/>
    </location>
</feature>
<dbReference type="GO" id="GO:0046872">
    <property type="term" value="F:metal ion binding"/>
    <property type="evidence" value="ECO:0007669"/>
    <property type="project" value="UniProtKB-KW"/>
</dbReference>
<dbReference type="CDD" id="cd12107">
    <property type="entry name" value="Hemerythrin"/>
    <property type="match status" value="1"/>
</dbReference>
<keyword evidence="7" id="KW-0812">Transmembrane</keyword>
<reference evidence="10 11" key="1">
    <citation type="journal article" date="1992" name="Lakartidningen">
        <title>[Penicillin V and not amoxicillin is the first choice preparation in acute otitis].</title>
        <authorList>
            <person name="Kamme C."/>
            <person name="Lundgren K."/>
            <person name="Prellner K."/>
        </authorList>
    </citation>
    <scope>NUCLEOTIDE SEQUENCE [LARGE SCALE GENOMIC DNA]</scope>
    <source>
        <strain evidence="10 11">W1</strain>
    </source>
</reference>
<dbReference type="GO" id="GO:0004888">
    <property type="term" value="F:transmembrane signaling receptor activity"/>
    <property type="evidence" value="ECO:0007669"/>
    <property type="project" value="TreeGrafter"/>
</dbReference>
<keyword evidence="2" id="KW-0145">Chemotaxis</keyword>
<dbReference type="Pfam" id="PF00015">
    <property type="entry name" value="MCPsignal"/>
    <property type="match status" value="1"/>
</dbReference>
<dbReference type="SUPFAM" id="SSF47188">
    <property type="entry name" value="Hemerythrin-like"/>
    <property type="match status" value="1"/>
</dbReference>
<dbReference type="PROSITE" id="PS50111">
    <property type="entry name" value="CHEMOTAXIS_TRANSDUC_2"/>
    <property type="match status" value="1"/>
</dbReference>
<evidence type="ECO:0000256" key="4">
    <source>
        <dbReference type="ARBA" id="ARBA00023004"/>
    </source>
</evidence>
<organism evidence="10 11">
    <name type="scientific">Brachyspira aalborgi</name>
    <dbReference type="NCBI Taxonomy" id="29522"/>
    <lineage>
        <taxon>Bacteria</taxon>
        <taxon>Pseudomonadati</taxon>
        <taxon>Spirochaetota</taxon>
        <taxon>Spirochaetia</taxon>
        <taxon>Brachyspirales</taxon>
        <taxon>Brachyspiraceae</taxon>
        <taxon>Brachyspira</taxon>
    </lineage>
</organism>
<dbReference type="SUPFAM" id="SSF58104">
    <property type="entry name" value="Methyl-accepting chemotaxis protein (MCP) signaling domain"/>
    <property type="match status" value="1"/>
</dbReference>
<dbReference type="GO" id="GO:0005886">
    <property type="term" value="C:plasma membrane"/>
    <property type="evidence" value="ECO:0007669"/>
    <property type="project" value="TreeGrafter"/>
</dbReference>
<evidence type="ECO:0000256" key="2">
    <source>
        <dbReference type="ARBA" id="ARBA00022500"/>
    </source>
</evidence>
<dbReference type="GO" id="GO:0007165">
    <property type="term" value="P:signal transduction"/>
    <property type="evidence" value="ECO:0007669"/>
    <property type="project" value="UniProtKB-KW"/>
</dbReference>
<keyword evidence="7" id="KW-0472">Membrane</keyword>
<evidence type="ECO:0000256" key="5">
    <source>
        <dbReference type="ARBA" id="ARBA00029447"/>
    </source>
</evidence>
<feature type="transmembrane region" description="Helical" evidence="7">
    <location>
        <begin position="67"/>
        <end position="89"/>
    </location>
</feature>
<name>A0A5C8CIJ9_9SPIR</name>
<dbReference type="AlphaFoldDB" id="A0A5C8CIJ9"/>
<comment type="caution">
    <text evidence="10">The sequence shown here is derived from an EMBL/GenBank/DDBJ whole genome shotgun (WGS) entry which is preliminary data.</text>
</comment>
<evidence type="ECO:0000259" key="9">
    <source>
        <dbReference type="PROSITE" id="PS50885"/>
    </source>
</evidence>
<evidence type="ECO:0000256" key="7">
    <source>
        <dbReference type="SAM" id="Phobius"/>
    </source>
</evidence>
<keyword evidence="7" id="KW-1133">Transmembrane helix</keyword>
<evidence type="ECO:0000256" key="1">
    <source>
        <dbReference type="ARBA" id="ARBA00010587"/>
    </source>
</evidence>
<evidence type="ECO:0000256" key="6">
    <source>
        <dbReference type="PROSITE-ProRule" id="PRU00284"/>
    </source>
</evidence>
<keyword evidence="3" id="KW-0479">Metal-binding</keyword>
<comment type="similarity">
    <text evidence="5">Belongs to the methyl-accepting chemotaxis (MCP) protein family.</text>
</comment>
<dbReference type="SMART" id="SM00304">
    <property type="entry name" value="HAMP"/>
    <property type="match status" value="1"/>
</dbReference>
<proteinExistence type="inferred from homology"/>
<feature type="domain" description="Methyl-accepting transducer" evidence="8">
    <location>
        <begin position="151"/>
        <end position="380"/>
    </location>
</feature>
<evidence type="ECO:0000259" key="8">
    <source>
        <dbReference type="PROSITE" id="PS50111"/>
    </source>
</evidence>
<dbReference type="GO" id="GO:0006935">
    <property type="term" value="P:chemotaxis"/>
    <property type="evidence" value="ECO:0007669"/>
    <property type="project" value="UniProtKB-KW"/>
</dbReference>
<dbReference type="InterPro" id="IPR003660">
    <property type="entry name" value="HAMP_dom"/>
</dbReference>
<gene>
    <name evidence="10" type="ORF">EPJ80_03970</name>
</gene>
<dbReference type="NCBIfam" id="TIGR02481">
    <property type="entry name" value="hemeryth_dom"/>
    <property type="match status" value="1"/>
</dbReference>